<dbReference type="EMBL" id="JACHMH010000001">
    <property type="protein sequence ID" value="MBB4679350.1"/>
    <property type="molecule type" value="Genomic_DNA"/>
</dbReference>
<dbReference type="GO" id="GO:0003700">
    <property type="term" value="F:DNA-binding transcription factor activity"/>
    <property type="evidence" value="ECO:0007669"/>
    <property type="project" value="InterPro"/>
</dbReference>
<gene>
    <name evidence="2" type="ORF">HNR67_005468</name>
</gene>
<dbReference type="Proteomes" id="UP000533598">
    <property type="component" value="Unassembled WGS sequence"/>
</dbReference>
<keyword evidence="2" id="KW-0238">DNA-binding</keyword>
<protein>
    <submittedName>
        <fullName evidence="2">DNA-binding transcriptional ArsR family regulator</fullName>
    </submittedName>
</protein>
<dbReference type="CDD" id="cd00090">
    <property type="entry name" value="HTH_ARSR"/>
    <property type="match status" value="1"/>
</dbReference>
<proteinExistence type="predicted"/>
<name>A0A7W7CDY7_9PSEU</name>
<evidence type="ECO:0000259" key="1">
    <source>
        <dbReference type="PROSITE" id="PS50987"/>
    </source>
</evidence>
<dbReference type="InterPro" id="IPR011991">
    <property type="entry name" value="ArsR-like_HTH"/>
</dbReference>
<comment type="caution">
    <text evidence="2">The sequence shown here is derived from an EMBL/GenBank/DDBJ whole genome shotgun (WGS) entry which is preliminary data.</text>
</comment>
<dbReference type="PANTHER" id="PTHR38600">
    <property type="entry name" value="TRANSCRIPTIONAL REGULATORY PROTEIN"/>
    <property type="match status" value="1"/>
</dbReference>
<keyword evidence="3" id="KW-1185">Reference proteome</keyword>
<evidence type="ECO:0000313" key="2">
    <source>
        <dbReference type="EMBL" id="MBB4679350.1"/>
    </source>
</evidence>
<dbReference type="Gene3D" id="1.10.10.10">
    <property type="entry name" value="Winged helix-like DNA-binding domain superfamily/Winged helix DNA-binding domain"/>
    <property type="match status" value="1"/>
</dbReference>
<dbReference type="PRINTS" id="PR00778">
    <property type="entry name" value="HTHARSR"/>
</dbReference>
<dbReference type="GO" id="GO:0003677">
    <property type="term" value="F:DNA binding"/>
    <property type="evidence" value="ECO:0007669"/>
    <property type="project" value="UniProtKB-KW"/>
</dbReference>
<evidence type="ECO:0000313" key="3">
    <source>
        <dbReference type="Proteomes" id="UP000533598"/>
    </source>
</evidence>
<dbReference type="SMART" id="SM00418">
    <property type="entry name" value="HTH_ARSR"/>
    <property type="match status" value="1"/>
</dbReference>
<dbReference type="InterPro" id="IPR036388">
    <property type="entry name" value="WH-like_DNA-bd_sf"/>
</dbReference>
<dbReference type="PROSITE" id="PS50987">
    <property type="entry name" value="HTH_ARSR_2"/>
    <property type="match status" value="1"/>
</dbReference>
<organism evidence="2 3">
    <name type="scientific">Crossiella cryophila</name>
    <dbReference type="NCBI Taxonomy" id="43355"/>
    <lineage>
        <taxon>Bacteria</taxon>
        <taxon>Bacillati</taxon>
        <taxon>Actinomycetota</taxon>
        <taxon>Actinomycetes</taxon>
        <taxon>Pseudonocardiales</taxon>
        <taxon>Pseudonocardiaceae</taxon>
        <taxon>Crossiella</taxon>
    </lineage>
</organism>
<accession>A0A7W7CDY7</accession>
<dbReference type="InterPro" id="IPR001845">
    <property type="entry name" value="HTH_ArsR_DNA-bd_dom"/>
</dbReference>
<dbReference type="NCBIfam" id="NF033788">
    <property type="entry name" value="HTH_metalloreg"/>
    <property type="match status" value="1"/>
</dbReference>
<dbReference type="SUPFAM" id="SSF46785">
    <property type="entry name" value="Winged helix' DNA-binding domain"/>
    <property type="match status" value="1"/>
</dbReference>
<sequence>MTGNANPDTEDQLSVVFAALSDPTRRAILARLADGEATVNQIAEPFAMSLPAISKHLKVLERAGLITRGREAQWRPCRLDARPLAGATDWLERYRKFWSDSFDRLDDHLRRLQEQAPRQQKGQDDD</sequence>
<dbReference type="Pfam" id="PF12840">
    <property type="entry name" value="HTH_20"/>
    <property type="match status" value="1"/>
</dbReference>
<feature type="domain" description="HTH arsR-type" evidence="1">
    <location>
        <begin position="5"/>
        <end position="99"/>
    </location>
</feature>
<dbReference type="InterPro" id="IPR036390">
    <property type="entry name" value="WH_DNA-bd_sf"/>
</dbReference>
<reference evidence="2 3" key="1">
    <citation type="submission" date="2020-08" db="EMBL/GenBank/DDBJ databases">
        <title>Sequencing the genomes of 1000 actinobacteria strains.</title>
        <authorList>
            <person name="Klenk H.-P."/>
        </authorList>
    </citation>
    <scope>NUCLEOTIDE SEQUENCE [LARGE SCALE GENOMIC DNA]</scope>
    <source>
        <strain evidence="2 3">DSM 44230</strain>
    </source>
</reference>
<dbReference type="PANTHER" id="PTHR38600:SF2">
    <property type="entry name" value="SLL0088 PROTEIN"/>
    <property type="match status" value="1"/>
</dbReference>
<dbReference type="AlphaFoldDB" id="A0A7W7CDY7"/>